<evidence type="ECO:0000313" key="5">
    <source>
        <dbReference type="EMBL" id="KAK0718743.1"/>
    </source>
</evidence>
<feature type="transmembrane region" description="Helical" evidence="4">
    <location>
        <begin position="17"/>
        <end position="40"/>
    </location>
</feature>
<keyword evidence="3" id="KW-0408">Iron</keyword>
<dbReference type="GO" id="GO:0004497">
    <property type="term" value="F:monooxygenase activity"/>
    <property type="evidence" value="ECO:0007669"/>
    <property type="project" value="InterPro"/>
</dbReference>
<keyword evidence="4" id="KW-0812">Transmembrane</keyword>
<organism evidence="5 6">
    <name type="scientific">Apiosordaria backusii</name>
    <dbReference type="NCBI Taxonomy" id="314023"/>
    <lineage>
        <taxon>Eukaryota</taxon>
        <taxon>Fungi</taxon>
        <taxon>Dikarya</taxon>
        <taxon>Ascomycota</taxon>
        <taxon>Pezizomycotina</taxon>
        <taxon>Sordariomycetes</taxon>
        <taxon>Sordariomycetidae</taxon>
        <taxon>Sordariales</taxon>
        <taxon>Lasiosphaeriaceae</taxon>
        <taxon>Apiosordaria</taxon>
    </lineage>
</organism>
<dbReference type="InterPro" id="IPR036396">
    <property type="entry name" value="Cyt_P450_sf"/>
</dbReference>
<keyword evidence="1" id="KW-0349">Heme</keyword>
<dbReference type="EMBL" id="JAUKTV010000013">
    <property type="protein sequence ID" value="KAK0718743.1"/>
    <property type="molecule type" value="Genomic_DNA"/>
</dbReference>
<dbReference type="PANTHER" id="PTHR24305">
    <property type="entry name" value="CYTOCHROME P450"/>
    <property type="match status" value="1"/>
</dbReference>
<keyword evidence="4" id="KW-0472">Membrane</keyword>
<keyword evidence="4" id="KW-1133">Transmembrane helix</keyword>
<evidence type="ECO:0000256" key="3">
    <source>
        <dbReference type="ARBA" id="ARBA00023004"/>
    </source>
</evidence>
<dbReference type="GO" id="GO:0016705">
    <property type="term" value="F:oxidoreductase activity, acting on paired donors, with incorporation or reduction of molecular oxygen"/>
    <property type="evidence" value="ECO:0007669"/>
    <property type="project" value="InterPro"/>
</dbReference>
<evidence type="ECO:0000256" key="1">
    <source>
        <dbReference type="ARBA" id="ARBA00022617"/>
    </source>
</evidence>
<dbReference type="GO" id="GO:0020037">
    <property type="term" value="F:heme binding"/>
    <property type="evidence" value="ECO:0007669"/>
    <property type="project" value="InterPro"/>
</dbReference>
<comment type="caution">
    <text evidence="5">The sequence shown here is derived from an EMBL/GenBank/DDBJ whole genome shotgun (WGS) entry which is preliminary data.</text>
</comment>
<dbReference type="GO" id="GO:0005506">
    <property type="term" value="F:iron ion binding"/>
    <property type="evidence" value="ECO:0007669"/>
    <property type="project" value="InterPro"/>
</dbReference>
<evidence type="ECO:0000256" key="4">
    <source>
        <dbReference type="SAM" id="Phobius"/>
    </source>
</evidence>
<reference evidence="5" key="1">
    <citation type="submission" date="2023-06" db="EMBL/GenBank/DDBJ databases">
        <title>Genome-scale phylogeny and comparative genomics of the fungal order Sordariales.</title>
        <authorList>
            <consortium name="Lawrence Berkeley National Laboratory"/>
            <person name="Hensen N."/>
            <person name="Bonometti L."/>
            <person name="Westerberg I."/>
            <person name="Brannstrom I.O."/>
            <person name="Guillou S."/>
            <person name="Cros-Aarteil S."/>
            <person name="Calhoun S."/>
            <person name="Haridas S."/>
            <person name="Kuo A."/>
            <person name="Mondo S."/>
            <person name="Pangilinan J."/>
            <person name="Riley R."/>
            <person name="Labutti K."/>
            <person name="Andreopoulos B."/>
            <person name="Lipzen A."/>
            <person name="Chen C."/>
            <person name="Yanf M."/>
            <person name="Daum C."/>
            <person name="Ng V."/>
            <person name="Clum A."/>
            <person name="Steindorff A."/>
            <person name="Ohm R."/>
            <person name="Martin F."/>
            <person name="Silar P."/>
            <person name="Natvig D."/>
            <person name="Lalanne C."/>
            <person name="Gautier V."/>
            <person name="Ament-Velasquez S.L."/>
            <person name="Kruys A."/>
            <person name="Hutchinson M.I."/>
            <person name="Powell A.J."/>
            <person name="Barry K."/>
            <person name="Miller A.N."/>
            <person name="Grigoriev I.V."/>
            <person name="Debuchy R."/>
            <person name="Gladieux P."/>
            <person name="Thoren M.H."/>
            <person name="Johannesson H."/>
        </authorList>
    </citation>
    <scope>NUCLEOTIDE SEQUENCE</scope>
    <source>
        <strain evidence="5">CBS 540.89</strain>
    </source>
</reference>
<evidence type="ECO:0000256" key="2">
    <source>
        <dbReference type="ARBA" id="ARBA00022723"/>
    </source>
</evidence>
<dbReference type="InterPro" id="IPR050121">
    <property type="entry name" value="Cytochrome_P450_monoxygenase"/>
</dbReference>
<dbReference type="AlphaFoldDB" id="A0AA40E117"/>
<evidence type="ECO:0000313" key="6">
    <source>
        <dbReference type="Proteomes" id="UP001172159"/>
    </source>
</evidence>
<proteinExistence type="predicted"/>
<protein>
    <submittedName>
        <fullName evidence="5">Cytochrome P450</fullName>
    </submittedName>
</protein>
<dbReference type="SUPFAM" id="SSF48264">
    <property type="entry name" value="Cytochrome P450"/>
    <property type="match status" value="1"/>
</dbReference>
<accession>A0AA40E117</accession>
<dbReference type="Pfam" id="PF00067">
    <property type="entry name" value="p450"/>
    <property type="match status" value="2"/>
</dbReference>
<keyword evidence="2" id="KW-0479">Metal-binding</keyword>
<dbReference type="Gene3D" id="1.10.630.10">
    <property type="entry name" value="Cytochrome P450"/>
    <property type="match status" value="1"/>
</dbReference>
<dbReference type="InterPro" id="IPR001128">
    <property type="entry name" value="Cyt_P450"/>
</dbReference>
<keyword evidence="6" id="KW-1185">Reference proteome</keyword>
<sequence length="374" mass="41999">MPFEISALISGMERSQVVIGGSILFSTIWLMLSIVYNLYFHPLAKVPGPRSWGALRLRYVWALVNGTIVQDFEKQHQQYGPIVRVAPSELSFTTPDAWAEILQPGRTPPLPKDSRWSIPGLLAQGIINIVDLNLHGRVRRLVAPAFTTSALRGQEPILQRYTTLLIGRLRDIVTSGTNDRQGVKIDVVPWINFATFEMLGDLAFGESFDCLQTSQYHSWIALLTNTPKRKVLDHVRVISDKVDRRLNLESTRSDIMSHVIKQMETEGLEELTMDTVNSTFMELTVAGSETTATTLCGILNYLVQNPGKLAILTKEIRDHYSSPNEMKLENLKDLPYLNAVINEGLRLCPPAPWRKPRRTPEGGSIVCGIHFQVV</sequence>
<gene>
    <name evidence="5" type="ORF">B0T21DRAFT_414784</name>
</gene>
<name>A0AA40E117_9PEZI</name>
<dbReference type="PANTHER" id="PTHR24305:SF199">
    <property type="entry name" value="P450, PUTATIVE (EUROFUNG)-RELATED"/>
    <property type="match status" value="1"/>
</dbReference>
<dbReference type="Proteomes" id="UP001172159">
    <property type="component" value="Unassembled WGS sequence"/>
</dbReference>